<dbReference type="AlphaFoldDB" id="A0A814JN05"/>
<comment type="caution">
    <text evidence="5">The sequence shown here is derived from an EMBL/GenBank/DDBJ whole genome shotgun (WGS) entry which is preliminary data.</text>
</comment>
<dbReference type="Pfam" id="PF13424">
    <property type="entry name" value="TPR_12"/>
    <property type="match status" value="2"/>
</dbReference>
<feature type="repeat" description="TPR" evidence="3">
    <location>
        <begin position="415"/>
        <end position="448"/>
    </location>
</feature>
<keyword evidence="4" id="KW-0505">Motor protein</keyword>
<keyword evidence="4" id="KW-0963">Cytoplasm</keyword>
<evidence type="ECO:0000313" key="5">
    <source>
        <dbReference type="EMBL" id="CAF1041456.1"/>
    </source>
</evidence>
<evidence type="ECO:0000256" key="1">
    <source>
        <dbReference type="ARBA" id="ARBA00022737"/>
    </source>
</evidence>
<dbReference type="InterPro" id="IPR011990">
    <property type="entry name" value="TPR-like_helical_dom_sf"/>
</dbReference>
<dbReference type="PANTHER" id="PTHR45641">
    <property type="entry name" value="TETRATRICOPEPTIDE REPEAT PROTEIN (AFU_ORTHOLOGUE AFUA_6G03870)"/>
    <property type="match status" value="1"/>
</dbReference>
<keyword evidence="2 3" id="KW-0802">TPR repeat</keyword>
<keyword evidence="4" id="KW-0493">Microtubule</keyword>
<comment type="subunit">
    <text evidence="4">Oligomeric complex composed of two heavy chains and two light chains.</text>
</comment>
<evidence type="ECO:0000313" key="6">
    <source>
        <dbReference type="Proteomes" id="UP000663882"/>
    </source>
</evidence>
<dbReference type="EMBL" id="CAJNOO010000824">
    <property type="protein sequence ID" value="CAF1041456.1"/>
    <property type="molecule type" value="Genomic_DNA"/>
</dbReference>
<dbReference type="PRINTS" id="PR00381">
    <property type="entry name" value="KINESINLIGHT"/>
</dbReference>
<dbReference type="PROSITE" id="PS50293">
    <property type="entry name" value="TPR_REGION"/>
    <property type="match status" value="3"/>
</dbReference>
<proteinExistence type="inferred from homology"/>
<evidence type="ECO:0000256" key="3">
    <source>
        <dbReference type="PROSITE-ProRule" id="PRU00339"/>
    </source>
</evidence>
<dbReference type="SUPFAM" id="SSF56399">
    <property type="entry name" value="ADP-ribosylation"/>
    <property type="match status" value="1"/>
</dbReference>
<dbReference type="PROSITE" id="PS50005">
    <property type="entry name" value="TPR"/>
    <property type="match status" value="3"/>
</dbReference>
<dbReference type="Gene3D" id="1.25.40.10">
    <property type="entry name" value="Tetratricopeptide repeat domain"/>
    <property type="match status" value="1"/>
</dbReference>
<protein>
    <recommendedName>
        <fullName evidence="4">Kinesin light chain</fullName>
    </recommendedName>
</protein>
<dbReference type="InterPro" id="IPR019734">
    <property type="entry name" value="TPR_rpt"/>
</dbReference>
<accession>A0A814JN05</accession>
<keyword evidence="1" id="KW-0677">Repeat</keyword>
<comment type="function">
    <text evidence="4">Kinesin is a microtubule-associated force-producing protein that play a role in organelle transport.</text>
</comment>
<gene>
    <name evidence="5" type="ORF">RFH988_LOCUS16244</name>
</gene>
<comment type="subcellular location">
    <subcellularLocation>
        <location evidence="4">Cytoplasm</location>
        <location evidence="4">Cytoskeleton</location>
    </subcellularLocation>
</comment>
<organism evidence="5 6">
    <name type="scientific">Rotaria sordida</name>
    <dbReference type="NCBI Taxonomy" id="392033"/>
    <lineage>
        <taxon>Eukaryota</taxon>
        <taxon>Metazoa</taxon>
        <taxon>Spiralia</taxon>
        <taxon>Gnathifera</taxon>
        <taxon>Rotifera</taxon>
        <taxon>Eurotatoria</taxon>
        <taxon>Bdelloidea</taxon>
        <taxon>Philodinida</taxon>
        <taxon>Philodinidae</taxon>
        <taxon>Rotaria</taxon>
    </lineage>
</organism>
<keyword evidence="4" id="KW-0206">Cytoskeleton</keyword>
<reference evidence="5" key="1">
    <citation type="submission" date="2021-02" db="EMBL/GenBank/DDBJ databases">
        <authorList>
            <person name="Nowell W R."/>
        </authorList>
    </citation>
    <scope>NUCLEOTIDE SEQUENCE</scope>
</reference>
<sequence>MDKKSSKTSAAGEAKKSTSTTIIQNNATNTCRVRRVLQNFLLIWLDANIDESNDDFKHSLIHLRHIVASITTFTDPKECTNFLHEIQSEKVFMIVSGSLGQNIVPKIYTWSQVHSIYVFCNNRSVHEKWAKKILKIKGVHTEIESICEALKKDSARCDRALISISFRGIDASFMYTQLIKEALLEIDDDDASDKKSIKDLAEYCRLQNDIATDEIEKFEREYHQHTPIWWYTAPFFIYTMLNRALRLLDVDIILKMGFFIRHLHRHIKQLYHEQQSKMRTAAVLTVYRGQGLSIQDFEKMKQSKGGFMSFNNFLSTSRDRNLSLNAFTRPAALQDPDSVVNSDMSEYPKAVSFYERALDIHQNSSPSYHPDLATSYNNIGNIYSIMGEYSKALVSYEQALDIYRKSLPSDHPHFAQSYNNMGMVYQNMGEYTKALSYFKQALDICQKSLPPNHQHFAQSYNNIGILYENMGDYAKALSFFERSLDVKKKTLPSMHPHIVKEKKNIERVKQKM</sequence>
<dbReference type="GO" id="GO:0005874">
    <property type="term" value="C:microtubule"/>
    <property type="evidence" value="ECO:0007669"/>
    <property type="project" value="UniProtKB-UniRule"/>
</dbReference>
<feature type="repeat" description="TPR" evidence="3">
    <location>
        <begin position="373"/>
        <end position="406"/>
    </location>
</feature>
<dbReference type="PANTHER" id="PTHR45641:SF19">
    <property type="entry name" value="NEPHROCYSTIN-3"/>
    <property type="match status" value="1"/>
</dbReference>
<dbReference type="OrthoDB" id="2017782at2759"/>
<dbReference type="GO" id="GO:0005871">
    <property type="term" value="C:kinesin complex"/>
    <property type="evidence" value="ECO:0007669"/>
    <property type="project" value="UniProtKB-UniRule"/>
</dbReference>
<dbReference type="Proteomes" id="UP000663882">
    <property type="component" value="Unassembled WGS sequence"/>
</dbReference>
<evidence type="ECO:0000256" key="2">
    <source>
        <dbReference type="ARBA" id="ARBA00022803"/>
    </source>
</evidence>
<comment type="similarity">
    <text evidence="4">Belongs to the kinesin light chain family.</text>
</comment>
<feature type="repeat" description="TPR" evidence="3">
    <location>
        <begin position="457"/>
        <end position="490"/>
    </location>
</feature>
<name>A0A814JN05_9BILA</name>
<evidence type="ECO:0000256" key="4">
    <source>
        <dbReference type="RuleBase" id="RU367020"/>
    </source>
</evidence>
<dbReference type="SUPFAM" id="SSF48452">
    <property type="entry name" value="TPR-like"/>
    <property type="match status" value="1"/>
</dbReference>
<dbReference type="SMART" id="SM00028">
    <property type="entry name" value="TPR"/>
    <property type="match status" value="3"/>
</dbReference>